<proteinExistence type="predicted"/>
<name>A0ABM7HR08_MYCME</name>
<organism evidence="2 3">
    <name type="scientific">Mycolicibacterium mageritense</name>
    <name type="common">Mycobacterium mageritense</name>
    <dbReference type="NCBI Taxonomy" id="53462"/>
    <lineage>
        <taxon>Bacteria</taxon>
        <taxon>Bacillati</taxon>
        <taxon>Actinomycetota</taxon>
        <taxon>Actinomycetes</taxon>
        <taxon>Mycobacteriales</taxon>
        <taxon>Mycobacteriaceae</taxon>
        <taxon>Mycolicibacterium</taxon>
    </lineage>
</organism>
<dbReference type="EMBL" id="AP022567">
    <property type="protein sequence ID" value="BBX32982.1"/>
    <property type="molecule type" value="Genomic_DNA"/>
</dbReference>
<evidence type="ECO:0000313" key="2">
    <source>
        <dbReference type="EMBL" id="BBX32982.1"/>
    </source>
</evidence>
<accession>A0ABM7HR08</accession>
<feature type="compositionally biased region" description="Basic and acidic residues" evidence="1">
    <location>
        <begin position="192"/>
        <end position="212"/>
    </location>
</feature>
<protein>
    <submittedName>
        <fullName evidence="2">Translation initiation factor IF-2</fullName>
    </submittedName>
</protein>
<dbReference type="RefSeq" id="WP_163642169.1">
    <property type="nucleotide sequence ID" value="NZ_AP022567.1"/>
</dbReference>
<dbReference type="GO" id="GO:0003743">
    <property type="term" value="F:translation initiation factor activity"/>
    <property type="evidence" value="ECO:0007669"/>
    <property type="project" value="UniProtKB-KW"/>
</dbReference>
<evidence type="ECO:0000313" key="3">
    <source>
        <dbReference type="Proteomes" id="UP000465622"/>
    </source>
</evidence>
<keyword evidence="3" id="KW-1185">Reference proteome</keyword>
<gene>
    <name evidence="2" type="ORF">MMAGJ_22640</name>
</gene>
<dbReference type="Proteomes" id="UP000465622">
    <property type="component" value="Chromosome"/>
</dbReference>
<sequence length="251" mass="24923">MSSPDLRVNEAALTWTPAEVTVPDVPDVKASGDPMSVMVSHVMPTIASDVIAQVAATRAREQQFAANLEAARTRYQNTDAGAQQQIQAAGAATGVAGTTAGGGGGANPAAVAAGGEGSQLAQLMGLPMQVAQQAMQVPTQVAGAVGQLPQGVVQGAEGMVQQVGRLSGAGATDAEKPGESGSAPGGSAEQGHGSDKDDKGRAERPERDRDAAEEGATGGGAERAPTTVHSDRPSDGGAGRTQAVQSPEIAL</sequence>
<reference evidence="2 3" key="1">
    <citation type="journal article" date="2019" name="Emerg. Microbes Infect.">
        <title>Comprehensive subspecies identification of 175 nontuberculous mycobacteria species based on 7547 genomic profiles.</title>
        <authorList>
            <person name="Matsumoto Y."/>
            <person name="Kinjo T."/>
            <person name="Motooka D."/>
            <person name="Nabeya D."/>
            <person name="Jung N."/>
            <person name="Uechi K."/>
            <person name="Horii T."/>
            <person name="Iida T."/>
            <person name="Fujita J."/>
            <person name="Nakamura S."/>
        </authorList>
    </citation>
    <scope>NUCLEOTIDE SEQUENCE [LARGE SCALE GENOMIC DNA]</scope>
    <source>
        <strain evidence="2 3">JCM 12375</strain>
    </source>
</reference>
<keyword evidence="2" id="KW-0396">Initiation factor</keyword>
<feature type="region of interest" description="Disordered" evidence="1">
    <location>
        <begin position="168"/>
        <end position="251"/>
    </location>
</feature>
<keyword evidence="2" id="KW-0648">Protein biosynthesis</keyword>
<evidence type="ECO:0000256" key="1">
    <source>
        <dbReference type="SAM" id="MobiDB-lite"/>
    </source>
</evidence>
<feature type="compositionally biased region" description="Low complexity" evidence="1">
    <location>
        <begin position="179"/>
        <end position="189"/>
    </location>
</feature>